<dbReference type="GO" id="GO:0006352">
    <property type="term" value="P:DNA-templated transcription initiation"/>
    <property type="evidence" value="ECO:0007669"/>
    <property type="project" value="InterPro"/>
</dbReference>
<evidence type="ECO:0000256" key="8">
    <source>
        <dbReference type="ARBA" id="ARBA00023163"/>
    </source>
</evidence>
<keyword evidence="2" id="KW-0240">DNA-directed RNA polymerase</keyword>
<comment type="similarity">
    <text evidence="1">Belongs to the sigma-54 factor family.</text>
</comment>
<feature type="domain" description="RNA polymerase sigma factor 54 core-binding" evidence="10">
    <location>
        <begin position="129"/>
        <end position="325"/>
    </location>
</feature>
<gene>
    <name evidence="11" type="ORF">KSX_36380</name>
</gene>
<dbReference type="Gene3D" id="1.10.10.60">
    <property type="entry name" value="Homeodomain-like"/>
    <property type="match status" value="1"/>
</dbReference>
<dbReference type="Pfam" id="PF04963">
    <property type="entry name" value="Sigma54_CBD"/>
    <property type="match status" value="1"/>
</dbReference>
<evidence type="ECO:0000256" key="4">
    <source>
        <dbReference type="ARBA" id="ARBA00022695"/>
    </source>
</evidence>
<dbReference type="GO" id="GO:0001216">
    <property type="term" value="F:DNA-binding transcription activator activity"/>
    <property type="evidence" value="ECO:0007669"/>
    <property type="project" value="InterPro"/>
</dbReference>
<dbReference type="Pfam" id="PF04552">
    <property type="entry name" value="Sigma54_DBD"/>
    <property type="match status" value="1"/>
</dbReference>
<proteinExistence type="inferred from homology"/>
<evidence type="ECO:0000256" key="2">
    <source>
        <dbReference type="ARBA" id="ARBA00022478"/>
    </source>
</evidence>
<keyword evidence="6" id="KW-0731">Sigma factor</keyword>
<keyword evidence="8" id="KW-0804">Transcription</keyword>
<dbReference type="GO" id="GO:0016987">
    <property type="term" value="F:sigma factor activity"/>
    <property type="evidence" value="ECO:0007669"/>
    <property type="project" value="UniProtKB-KW"/>
</dbReference>
<sequence>MRLEPTPRPEQVVRVNAKLITSSTILHLSSEELEHAVSQEQAENPALTVKEQRICLFCSAPLYGQYGQVCSACGNFPPQEQPGATNAPPAEGAYPIENHAKWDHQHTFFDIDNYGFIEIDDEDSFDPMARIATNESLSETLLQQLEALLPPEDATIAEQLVGNLNERGYLEITLEEVAQHLEVPLERVDYVLKQLQTLEPLGIGARNLRECLLLQLDAISEIDEVPPLAHTLIDQYLDQIAHNQFHDIARQLKVSEAEVKEVYRYIRTMLHPFPAHTYSASQGNSRVGNGATYIRPDIIIRQGENGLEVELVEEKRYLFSVGSQYTPLSSETPTNEVQRYMHYHNDRARFFIDCMQRRWQTLRRVSELVIHYQREFIEKGVRYLRPLTRTEVATRLSLDEGTVSRATANKYALLPSGRLLPLADFFDGSLGVKDMLRELITTEDPRRRYSDEELARLMKAQGIPMARRTVTKYREEMGIGSSRDRSHMPIPTRYQ</sequence>
<dbReference type="Proteomes" id="UP000612362">
    <property type="component" value="Unassembled WGS sequence"/>
</dbReference>
<keyword evidence="3" id="KW-0808">Transferase</keyword>
<dbReference type="EMBL" id="BNJF01000001">
    <property type="protein sequence ID" value="GHO45475.1"/>
    <property type="molecule type" value="Genomic_DNA"/>
</dbReference>
<feature type="domain" description="RNA polymerase sigma factor 54 DNA-binding" evidence="9">
    <location>
        <begin position="340"/>
        <end position="485"/>
    </location>
</feature>
<dbReference type="PROSITE" id="PS00718">
    <property type="entry name" value="SIGMA54_2"/>
    <property type="match status" value="1"/>
</dbReference>
<organism evidence="11 12">
    <name type="scientific">Ktedonospora formicarum</name>
    <dbReference type="NCBI Taxonomy" id="2778364"/>
    <lineage>
        <taxon>Bacteria</taxon>
        <taxon>Bacillati</taxon>
        <taxon>Chloroflexota</taxon>
        <taxon>Ktedonobacteria</taxon>
        <taxon>Ktedonobacterales</taxon>
        <taxon>Ktedonobacteraceae</taxon>
        <taxon>Ktedonospora</taxon>
    </lineage>
</organism>
<dbReference type="InterPro" id="IPR007634">
    <property type="entry name" value="RNA_pol_sigma_54_DNA-bd"/>
</dbReference>
<dbReference type="PANTHER" id="PTHR32248:SF4">
    <property type="entry name" value="RNA POLYMERASE SIGMA-54 FACTOR"/>
    <property type="match status" value="1"/>
</dbReference>
<keyword evidence="4" id="KW-0548">Nucleotidyltransferase</keyword>
<name>A0A8J3MRX3_9CHLR</name>
<keyword evidence="12" id="KW-1185">Reference proteome</keyword>
<evidence type="ECO:0000259" key="9">
    <source>
        <dbReference type="Pfam" id="PF04552"/>
    </source>
</evidence>
<evidence type="ECO:0000313" key="12">
    <source>
        <dbReference type="Proteomes" id="UP000612362"/>
    </source>
</evidence>
<dbReference type="PROSITE" id="PS50044">
    <property type="entry name" value="SIGMA54_3"/>
    <property type="match status" value="1"/>
</dbReference>
<evidence type="ECO:0000256" key="1">
    <source>
        <dbReference type="ARBA" id="ARBA00008798"/>
    </source>
</evidence>
<evidence type="ECO:0000259" key="10">
    <source>
        <dbReference type="Pfam" id="PF04963"/>
    </source>
</evidence>
<dbReference type="PIRSF" id="PIRSF000774">
    <property type="entry name" value="RpoN"/>
    <property type="match status" value="1"/>
</dbReference>
<dbReference type="PANTHER" id="PTHR32248">
    <property type="entry name" value="RNA POLYMERASE SIGMA-54 FACTOR"/>
    <property type="match status" value="1"/>
</dbReference>
<dbReference type="GO" id="GO:0003677">
    <property type="term" value="F:DNA binding"/>
    <property type="evidence" value="ECO:0007669"/>
    <property type="project" value="UniProtKB-KW"/>
</dbReference>
<dbReference type="Gene3D" id="1.10.10.1330">
    <property type="entry name" value="RNA polymerase sigma-54 factor, core-binding domain"/>
    <property type="match status" value="1"/>
</dbReference>
<keyword evidence="7" id="KW-0238">DNA-binding</keyword>
<evidence type="ECO:0000256" key="3">
    <source>
        <dbReference type="ARBA" id="ARBA00022679"/>
    </source>
</evidence>
<dbReference type="PRINTS" id="PR00045">
    <property type="entry name" value="SIGMA54FCT"/>
</dbReference>
<evidence type="ECO:0000313" key="11">
    <source>
        <dbReference type="EMBL" id="GHO45475.1"/>
    </source>
</evidence>
<protein>
    <submittedName>
        <fullName evidence="11">RNA polymerase sigma-54 factor</fullName>
    </submittedName>
</protein>
<dbReference type="InterPro" id="IPR007046">
    <property type="entry name" value="RNA_pol_sigma_54_core-bd"/>
</dbReference>
<evidence type="ECO:0000256" key="5">
    <source>
        <dbReference type="ARBA" id="ARBA00023015"/>
    </source>
</evidence>
<dbReference type="InterPro" id="IPR038709">
    <property type="entry name" value="RpoN_core-bd_sf"/>
</dbReference>
<dbReference type="RefSeq" id="WP_220194805.1">
    <property type="nucleotide sequence ID" value="NZ_BNJF01000001.1"/>
</dbReference>
<evidence type="ECO:0000256" key="6">
    <source>
        <dbReference type="ARBA" id="ARBA00023082"/>
    </source>
</evidence>
<dbReference type="NCBIfam" id="TIGR02395">
    <property type="entry name" value="rpoN_sigma"/>
    <property type="match status" value="1"/>
</dbReference>
<dbReference type="GO" id="GO:0000428">
    <property type="term" value="C:DNA-directed RNA polymerase complex"/>
    <property type="evidence" value="ECO:0007669"/>
    <property type="project" value="UniProtKB-KW"/>
</dbReference>
<dbReference type="GO" id="GO:0016779">
    <property type="term" value="F:nucleotidyltransferase activity"/>
    <property type="evidence" value="ECO:0007669"/>
    <property type="project" value="UniProtKB-KW"/>
</dbReference>
<accession>A0A8J3MRX3</accession>
<evidence type="ECO:0000256" key="7">
    <source>
        <dbReference type="ARBA" id="ARBA00023125"/>
    </source>
</evidence>
<comment type="caution">
    <text evidence="11">The sequence shown here is derived from an EMBL/GenBank/DDBJ whole genome shotgun (WGS) entry which is preliminary data.</text>
</comment>
<reference evidence="11" key="1">
    <citation type="submission" date="2020-10" db="EMBL/GenBank/DDBJ databases">
        <title>Taxonomic study of unclassified bacteria belonging to the class Ktedonobacteria.</title>
        <authorList>
            <person name="Yabe S."/>
            <person name="Wang C.M."/>
            <person name="Zheng Y."/>
            <person name="Sakai Y."/>
            <person name="Cavaletti L."/>
            <person name="Monciardini P."/>
            <person name="Donadio S."/>
        </authorList>
    </citation>
    <scope>NUCLEOTIDE SEQUENCE</scope>
    <source>
        <strain evidence="11">SOSP1-1</strain>
    </source>
</reference>
<keyword evidence="5" id="KW-0805">Transcription regulation</keyword>
<dbReference type="InterPro" id="IPR000394">
    <property type="entry name" value="RNA_pol_sigma_54"/>
</dbReference>
<dbReference type="AlphaFoldDB" id="A0A8J3MRX3"/>